<keyword evidence="2" id="KW-1185">Reference proteome</keyword>
<dbReference type="SUPFAM" id="SSF54909">
    <property type="entry name" value="Dimeric alpha+beta barrel"/>
    <property type="match status" value="1"/>
</dbReference>
<dbReference type="EMBL" id="JAVRHK010000010">
    <property type="protein sequence ID" value="MDT0677557.1"/>
    <property type="molecule type" value="Genomic_DNA"/>
</dbReference>
<proteinExistence type="predicted"/>
<reference evidence="1 2" key="1">
    <citation type="submission" date="2023-09" db="EMBL/GenBank/DDBJ databases">
        <authorList>
            <person name="Rey-Velasco X."/>
        </authorList>
    </citation>
    <scope>NUCLEOTIDE SEQUENCE [LARGE SCALE GENOMIC DNA]</scope>
    <source>
        <strain evidence="1 2">F117</strain>
    </source>
</reference>
<sequence length="114" mass="13711">MQKFCFTCDLKNDPELIKEYKEYHKKGNVWKEVLESIKTSGVLNMEIYLIDTRMFMIIDADDTFSLKEKRLMDAENEQVQKWETMMNKFQKIPNFSNGEKWILMEKIFDLSEHG</sequence>
<organism evidence="1 2">
    <name type="scientific">Autumnicola musiva</name>
    <dbReference type="NCBI Taxonomy" id="3075589"/>
    <lineage>
        <taxon>Bacteria</taxon>
        <taxon>Pseudomonadati</taxon>
        <taxon>Bacteroidota</taxon>
        <taxon>Flavobacteriia</taxon>
        <taxon>Flavobacteriales</taxon>
        <taxon>Flavobacteriaceae</taxon>
        <taxon>Autumnicola</taxon>
    </lineage>
</organism>
<dbReference type="InterPro" id="IPR011008">
    <property type="entry name" value="Dimeric_a/b-barrel"/>
</dbReference>
<gene>
    <name evidence="1" type="ORF">RM539_13300</name>
</gene>
<dbReference type="Pfam" id="PF05336">
    <property type="entry name" value="rhaM"/>
    <property type="match status" value="1"/>
</dbReference>
<evidence type="ECO:0000313" key="2">
    <source>
        <dbReference type="Proteomes" id="UP001262582"/>
    </source>
</evidence>
<evidence type="ECO:0000313" key="1">
    <source>
        <dbReference type="EMBL" id="MDT0677557.1"/>
    </source>
</evidence>
<dbReference type="InterPro" id="IPR052996">
    <property type="entry name" value="Carb_Metab_Mutarotase"/>
</dbReference>
<dbReference type="Gene3D" id="3.30.70.100">
    <property type="match status" value="1"/>
</dbReference>
<dbReference type="Proteomes" id="UP001262582">
    <property type="component" value="Unassembled WGS sequence"/>
</dbReference>
<protein>
    <submittedName>
        <fullName evidence="1">L-rhamnose mutarotase</fullName>
    </submittedName>
</protein>
<comment type="caution">
    <text evidence="1">The sequence shown here is derived from an EMBL/GenBank/DDBJ whole genome shotgun (WGS) entry which is preliminary data.</text>
</comment>
<dbReference type="InterPro" id="IPR008000">
    <property type="entry name" value="Rham/fucose_mutarotase"/>
</dbReference>
<dbReference type="PANTHER" id="PTHR43239:SF1">
    <property type="entry name" value="UPF0734 PROTEIN DDB_G0273871_DDB_G0273177"/>
    <property type="match status" value="1"/>
</dbReference>
<dbReference type="PANTHER" id="PTHR43239">
    <property type="entry name" value="UPF0734 PROTEIN DDB_G0273871/DDB_G0273177"/>
    <property type="match status" value="1"/>
</dbReference>
<dbReference type="RefSeq" id="WP_311503901.1">
    <property type="nucleotide sequence ID" value="NZ_JAVRHK010000010.1"/>
</dbReference>
<accession>A0ABU3D7P8</accession>
<name>A0ABU3D7P8_9FLAO</name>